<proteinExistence type="inferred from homology"/>
<evidence type="ECO:0000256" key="9">
    <source>
        <dbReference type="ARBA" id="ARBA00023136"/>
    </source>
</evidence>
<dbReference type="PANTHER" id="PTHR11214:SF3">
    <property type="entry name" value="BETA-1,3-GALACTOSYLTRANSFERASE 6"/>
    <property type="match status" value="1"/>
</dbReference>
<dbReference type="GO" id="GO:0006493">
    <property type="term" value="P:protein O-linked glycosylation"/>
    <property type="evidence" value="ECO:0007669"/>
    <property type="project" value="TreeGrafter"/>
</dbReference>
<evidence type="ECO:0000256" key="7">
    <source>
        <dbReference type="ARBA" id="ARBA00022989"/>
    </source>
</evidence>
<evidence type="ECO:0000256" key="5">
    <source>
        <dbReference type="ARBA" id="ARBA00022692"/>
    </source>
</evidence>
<evidence type="ECO:0000313" key="13">
    <source>
        <dbReference type="WBParaSite" id="HDID_0001125701-mRNA-1"/>
    </source>
</evidence>
<reference evidence="13" key="1">
    <citation type="submission" date="2017-02" db="UniProtKB">
        <authorList>
            <consortium name="WormBaseParasite"/>
        </authorList>
    </citation>
    <scope>IDENTIFICATION</scope>
</reference>
<dbReference type="Proteomes" id="UP000274504">
    <property type="component" value="Unassembled WGS sequence"/>
</dbReference>
<dbReference type="OrthoDB" id="2139606at2759"/>
<keyword evidence="6" id="KW-0735">Signal-anchor</keyword>
<evidence type="ECO:0000313" key="11">
    <source>
        <dbReference type="EMBL" id="VDL65233.1"/>
    </source>
</evidence>
<evidence type="ECO:0000256" key="1">
    <source>
        <dbReference type="ARBA" id="ARBA00004323"/>
    </source>
</evidence>
<accession>A0A0R3SZR1</accession>
<evidence type="ECO:0000256" key="6">
    <source>
        <dbReference type="ARBA" id="ARBA00022968"/>
    </source>
</evidence>
<dbReference type="WBParaSite" id="HDID_0001125701-mRNA-1">
    <property type="protein sequence ID" value="HDID_0001125701-mRNA-1"/>
    <property type="gene ID" value="HDID_0001125701"/>
</dbReference>
<name>A0A0R3SZR1_HYMDI</name>
<evidence type="ECO:0000313" key="12">
    <source>
        <dbReference type="Proteomes" id="UP000274504"/>
    </source>
</evidence>
<keyword evidence="5" id="KW-0812">Transmembrane</keyword>
<dbReference type="Pfam" id="PF01762">
    <property type="entry name" value="Galactosyl_T"/>
    <property type="match status" value="1"/>
</dbReference>
<protein>
    <recommendedName>
        <fullName evidence="10">Hexosyltransferase</fullName>
        <ecNumber evidence="10">2.4.1.-</ecNumber>
    </recommendedName>
</protein>
<evidence type="ECO:0000256" key="4">
    <source>
        <dbReference type="ARBA" id="ARBA00022679"/>
    </source>
</evidence>
<dbReference type="GO" id="GO:0000139">
    <property type="term" value="C:Golgi membrane"/>
    <property type="evidence" value="ECO:0007669"/>
    <property type="project" value="UniProtKB-SubCell"/>
</dbReference>
<evidence type="ECO:0000256" key="10">
    <source>
        <dbReference type="RuleBase" id="RU363063"/>
    </source>
</evidence>
<dbReference type="STRING" id="6216.A0A0R3SZR1"/>
<dbReference type="AlphaFoldDB" id="A0A0R3SZR1"/>
<reference evidence="11 12" key="2">
    <citation type="submission" date="2018-11" db="EMBL/GenBank/DDBJ databases">
        <authorList>
            <consortium name="Pathogen Informatics"/>
        </authorList>
    </citation>
    <scope>NUCLEOTIDE SEQUENCE [LARGE SCALE GENOMIC DNA]</scope>
</reference>
<keyword evidence="9" id="KW-0472">Membrane</keyword>
<dbReference type="GO" id="GO:0016758">
    <property type="term" value="F:hexosyltransferase activity"/>
    <property type="evidence" value="ECO:0007669"/>
    <property type="project" value="InterPro"/>
</dbReference>
<keyword evidence="8 10" id="KW-0333">Golgi apparatus</keyword>
<dbReference type="InterPro" id="IPR002659">
    <property type="entry name" value="Glyco_trans_31"/>
</dbReference>
<evidence type="ECO:0000256" key="3">
    <source>
        <dbReference type="ARBA" id="ARBA00022676"/>
    </source>
</evidence>
<keyword evidence="7" id="KW-1133">Transmembrane helix</keyword>
<dbReference type="PANTHER" id="PTHR11214">
    <property type="entry name" value="BETA-1,3-N-ACETYLGLUCOSAMINYLTRANSFERASE"/>
    <property type="match status" value="1"/>
</dbReference>
<evidence type="ECO:0000256" key="8">
    <source>
        <dbReference type="ARBA" id="ARBA00023034"/>
    </source>
</evidence>
<sequence length="275" mass="32054">SHAPSNGKCYRYIRISREVCHPNNPSSHKYDDYTNLNGSPLLGLRMAMVFSLGLPQAHPNNTFLRGNYSVVLRSNGGQYLNPKEQRRISKEFEKEMSTYDDIIVGDFEDTYLNLTFKSYYSFLWVSTFCRKRRPTVIFIDDDVPISLEYFARVLRIQRRRHNNAFFHGVIKLNDIVLRFDGKSIPRWNALKSEVPWPIYPMYIHGPLLLASFEHVENMALGMAFTKFFPTDDTWIGLVAAKLGISFHHINELLHWNKILTHRPHNATSMKPIAFR</sequence>
<comment type="similarity">
    <text evidence="2 10">Belongs to the glycosyltransferase 31 family.</text>
</comment>
<keyword evidence="3 10" id="KW-0328">Glycosyltransferase</keyword>
<dbReference type="EMBL" id="UYSG01013210">
    <property type="protein sequence ID" value="VDL65233.1"/>
    <property type="molecule type" value="Genomic_DNA"/>
</dbReference>
<organism evidence="13">
    <name type="scientific">Hymenolepis diminuta</name>
    <name type="common">Rat tapeworm</name>
    <dbReference type="NCBI Taxonomy" id="6216"/>
    <lineage>
        <taxon>Eukaryota</taxon>
        <taxon>Metazoa</taxon>
        <taxon>Spiralia</taxon>
        <taxon>Lophotrochozoa</taxon>
        <taxon>Platyhelminthes</taxon>
        <taxon>Cestoda</taxon>
        <taxon>Eucestoda</taxon>
        <taxon>Cyclophyllidea</taxon>
        <taxon>Hymenolepididae</taxon>
        <taxon>Hymenolepis</taxon>
    </lineage>
</organism>
<comment type="subcellular location">
    <subcellularLocation>
        <location evidence="1 10">Golgi apparatus membrane</location>
        <topology evidence="1 10">Single-pass type II membrane protein</topology>
    </subcellularLocation>
</comment>
<dbReference type="EC" id="2.4.1.-" evidence="10"/>
<evidence type="ECO:0000256" key="2">
    <source>
        <dbReference type="ARBA" id="ARBA00008661"/>
    </source>
</evidence>
<keyword evidence="4" id="KW-0808">Transferase</keyword>
<gene>
    <name evidence="11" type="ORF">HDID_LOCUS11254</name>
</gene>